<dbReference type="InterPro" id="IPR000223">
    <property type="entry name" value="Pept_S26A_signal_pept_1"/>
</dbReference>
<feature type="domain" description="Peptidase S26" evidence="8">
    <location>
        <begin position="522"/>
        <end position="577"/>
    </location>
</feature>
<keyword evidence="5 7" id="KW-0378">Hydrolase</keyword>
<dbReference type="Pfam" id="PF10502">
    <property type="entry name" value="Peptidase_S26"/>
    <property type="match status" value="2"/>
</dbReference>
<keyword evidence="7" id="KW-0812">Transmembrane</keyword>
<dbReference type="InterPro" id="IPR019758">
    <property type="entry name" value="Pept_S26A_signal_pept_1_CS"/>
</dbReference>
<feature type="active site" evidence="6">
    <location>
        <position position="178"/>
    </location>
</feature>
<dbReference type="GeneID" id="81477719"/>
<dbReference type="EMBL" id="CP015840">
    <property type="protein sequence ID" value="ANG65748.1"/>
    <property type="molecule type" value="Genomic_DNA"/>
</dbReference>
<dbReference type="InterPro" id="IPR019533">
    <property type="entry name" value="Peptidase_S26"/>
</dbReference>
<keyword evidence="7" id="KW-0645">Protease</keyword>
<dbReference type="GO" id="GO:0004252">
    <property type="term" value="F:serine-type endopeptidase activity"/>
    <property type="evidence" value="ECO:0007669"/>
    <property type="project" value="InterPro"/>
</dbReference>
<comment type="subcellular location">
    <subcellularLocation>
        <location evidence="7">Membrane</location>
        <topology evidence="7">Single-pass type II membrane protein</topology>
    </subcellularLocation>
</comment>
<evidence type="ECO:0000256" key="5">
    <source>
        <dbReference type="ARBA" id="ARBA00022801"/>
    </source>
</evidence>
<evidence type="ECO:0000256" key="2">
    <source>
        <dbReference type="ARBA" id="ARBA00009370"/>
    </source>
</evidence>
<dbReference type="OrthoDB" id="9802919at2"/>
<dbReference type="eggNOG" id="COG0681">
    <property type="taxonomic scope" value="Bacteria"/>
</dbReference>
<comment type="similarity">
    <text evidence="2 7">Belongs to the peptidase S26 family.</text>
</comment>
<evidence type="ECO:0000313" key="10">
    <source>
        <dbReference type="Proteomes" id="UP000019147"/>
    </source>
</evidence>
<evidence type="ECO:0000256" key="1">
    <source>
        <dbReference type="ARBA" id="ARBA00000677"/>
    </source>
</evidence>
<dbReference type="RefSeq" id="WP_021828453.1">
    <property type="nucleotide sequence ID" value="NZ_CP015840.1"/>
</dbReference>
<dbReference type="PRINTS" id="PR00727">
    <property type="entry name" value="LEADERPTASE"/>
</dbReference>
<accession>A0A173DXX0</accession>
<feature type="active site" evidence="6">
    <location>
        <position position="108"/>
    </location>
</feature>
<dbReference type="STRING" id="1143323.M787_000175"/>
<feature type="domain" description="Peptidase S26" evidence="8">
    <location>
        <begin position="78"/>
        <end position="197"/>
    </location>
</feature>
<dbReference type="Gene3D" id="2.10.109.10">
    <property type="entry name" value="Umud Fragment, subunit A"/>
    <property type="match status" value="2"/>
</dbReference>
<dbReference type="KEGG" id="cgz:M787_000175"/>
<evidence type="ECO:0000256" key="4">
    <source>
        <dbReference type="ARBA" id="ARBA00019232"/>
    </source>
</evidence>
<dbReference type="InterPro" id="IPR036286">
    <property type="entry name" value="LexA/Signal_pep-like_sf"/>
</dbReference>
<dbReference type="GO" id="GO:0009003">
    <property type="term" value="F:signal peptidase activity"/>
    <property type="evidence" value="ECO:0007669"/>
    <property type="project" value="UniProtKB-EC"/>
</dbReference>
<dbReference type="SUPFAM" id="SSF51306">
    <property type="entry name" value="LexA/Signal peptidase"/>
    <property type="match status" value="1"/>
</dbReference>
<evidence type="ECO:0000256" key="3">
    <source>
        <dbReference type="ARBA" id="ARBA00013208"/>
    </source>
</evidence>
<feature type="transmembrane region" description="Helical" evidence="7">
    <location>
        <begin position="80"/>
        <end position="99"/>
    </location>
</feature>
<reference evidence="9 10" key="1">
    <citation type="journal article" date="2014" name="Syst. Appl. Microbiol.">
        <title>Evidence for the existence of two new members of the family Chlamydiaceae and proposal of Chlamydia avium sp. nov. and Chlamydia gallinacea sp. nov.</title>
        <authorList>
            <person name="Sachse K."/>
            <person name="Laroucau K."/>
            <person name="Riege K."/>
            <person name="Wehner S."/>
            <person name="Dilcher M."/>
            <person name="Creasy H.H."/>
            <person name="Weidmann M."/>
            <person name="Myers G."/>
            <person name="Vorimore F."/>
            <person name="Vicari N."/>
            <person name="Magnino S."/>
            <person name="Liebler-Tenorio E."/>
            <person name="Ruettger A."/>
            <person name="Bavoil P.M."/>
            <person name="Hufert F.T."/>
            <person name="Rossello-Mora R."/>
            <person name="Marz M."/>
        </authorList>
    </citation>
    <scope>NUCLEOTIDE SEQUENCE [LARGE SCALE GENOMIC DNA]</scope>
    <source>
        <strain evidence="9 10">08-1274/3</strain>
    </source>
</reference>
<feature type="transmembrane region" description="Helical" evidence="7">
    <location>
        <begin position="594"/>
        <end position="616"/>
    </location>
</feature>
<dbReference type="GO" id="GO:0006465">
    <property type="term" value="P:signal peptide processing"/>
    <property type="evidence" value="ECO:0007669"/>
    <property type="project" value="InterPro"/>
</dbReference>
<comment type="catalytic activity">
    <reaction evidence="1 7">
        <text>Cleavage of hydrophobic, N-terminal signal or leader sequences from secreted and periplasmic proteins.</text>
        <dbReference type="EC" id="3.4.21.89"/>
    </reaction>
</comment>
<dbReference type="CDD" id="cd06530">
    <property type="entry name" value="S26_SPase_I"/>
    <property type="match status" value="2"/>
</dbReference>
<dbReference type="PANTHER" id="PTHR43390">
    <property type="entry name" value="SIGNAL PEPTIDASE I"/>
    <property type="match status" value="1"/>
</dbReference>
<dbReference type="PANTHER" id="PTHR43390:SF1">
    <property type="entry name" value="CHLOROPLAST PROCESSING PEPTIDASE"/>
    <property type="match status" value="1"/>
</dbReference>
<comment type="caution">
    <text evidence="7">Lacks conserved residue(s) required for the propagation of feature annotation.</text>
</comment>
<evidence type="ECO:0000259" key="8">
    <source>
        <dbReference type="Pfam" id="PF10502"/>
    </source>
</evidence>
<proteinExistence type="inferred from homology"/>
<keyword evidence="7" id="KW-1133">Transmembrane helix</keyword>
<gene>
    <name evidence="9" type="ORF">M787_000175</name>
</gene>
<dbReference type="AlphaFoldDB" id="A0A173DXX0"/>
<keyword evidence="7" id="KW-0472">Membrane</keyword>
<evidence type="ECO:0000313" key="9">
    <source>
        <dbReference type="EMBL" id="ANG65748.1"/>
    </source>
</evidence>
<dbReference type="GO" id="GO:0016020">
    <property type="term" value="C:membrane"/>
    <property type="evidence" value="ECO:0007669"/>
    <property type="project" value="UniProtKB-SubCell"/>
</dbReference>
<sequence>MKQQYSLNKSRQILHSTYKLLKSKKVACHPNAQKEGKILLEQLEEAIFQKDRELASQLAKRAQQFQKTYPSSLVKKIWEFTKAIFFAAILAFCIRQFWFELYEVPTGSMRPTILEQDRLIVSKTTFGLHFPFIKQPWGFRPEAVTRGGLVVFTVGDLPIPNPNTQYFWFFTGKKRYIKRCMGKPGDIVYFYGGKIYGLDHKGDPITFPTEHGLDQLYHVPYISFDGSTEMTKGEKTTICFKQMNQPCGKLVFPREESYGQFFNQNTWNNDTPNALKYPHQKPVSYADLFGMGNYAMVRILTHKQASLSHITPTSPAIAYLEINHTPNTSYPPPQIHSYNQQLFPTLRPMTTLLPLRQEHIHLIRNNLNTSRFIISEGVAYKYQPNVLKLDPASRIFALPFPGVENGCYEYFKGEAYKIGFGGIRYKLKPTHPLMQLNDNQVIDLFNCGMNFNSFYIPTNPKHSPLPNRYAFYNHGNLYIMDSPIFIQSDPALQKFVELEKAKQEASSESQPYIGFIDRGPPPNNPEEFATFIRNFGIHVPERHILVLGDNYSMSADSREFGFVPVENLLGTPLWIFWPLGHFQHLKNVSSPTTLPGYTVNGLALAALLYVASHSYFKKRRRLFPKNQK</sequence>
<dbReference type="EC" id="3.4.21.89" evidence="3 7"/>
<dbReference type="Proteomes" id="UP000019147">
    <property type="component" value="Chromosome"/>
</dbReference>
<protein>
    <recommendedName>
        <fullName evidence="4 7">Signal peptidase I</fullName>
        <ecNumber evidence="3 7">3.4.21.89</ecNumber>
    </recommendedName>
</protein>
<name>A0A173DXX0_9CHLA</name>
<evidence type="ECO:0000256" key="7">
    <source>
        <dbReference type="RuleBase" id="RU362042"/>
    </source>
</evidence>
<evidence type="ECO:0000256" key="6">
    <source>
        <dbReference type="PIRSR" id="PIRSR600223-1"/>
    </source>
</evidence>
<dbReference type="NCBIfam" id="TIGR02227">
    <property type="entry name" value="sigpep_I_bact"/>
    <property type="match status" value="1"/>
</dbReference>
<organism evidence="9 10">
    <name type="scientific">Chlamydia gallinacea 08-1274/3</name>
    <dbReference type="NCBI Taxonomy" id="1143323"/>
    <lineage>
        <taxon>Bacteria</taxon>
        <taxon>Pseudomonadati</taxon>
        <taxon>Chlamydiota</taxon>
        <taxon>Chlamydiia</taxon>
        <taxon>Chlamydiales</taxon>
        <taxon>Chlamydiaceae</taxon>
        <taxon>Chlamydia/Chlamydophila group</taxon>
        <taxon>Chlamydia</taxon>
    </lineage>
</organism>
<dbReference type="PROSITE" id="PS00761">
    <property type="entry name" value="SPASE_I_3"/>
    <property type="match status" value="1"/>
</dbReference>